<keyword evidence="3" id="KW-1185">Reference proteome</keyword>
<accession>A0ABV7X6F6</accession>
<dbReference type="Proteomes" id="UP001595613">
    <property type="component" value="Unassembled WGS sequence"/>
</dbReference>
<evidence type="ECO:0000313" key="3">
    <source>
        <dbReference type="Proteomes" id="UP001595613"/>
    </source>
</evidence>
<comment type="caution">
    <text evidence="2">The sequence shown here is derived from an EMBL/GenBank/DDBJ whole genome shotgun (WGS) entry which is preliminary data.</text>
</comment>
<evidence type="ECO:0000256" key="1">
    <source>
        <dbReference type="SAM" id="SignalP"/>
    </source>
</evidence>
<reference evidence="3" key="1">
    <citation type="journal article" date="2019" name="Int. J. Syst. Evol. Microbiol.">
        <title>The Global Catalogue of Microorganisms (GCM) 10K type strain sequencing project: providing services to taxonomists for standard genome sequencing and annotation.</title>
        <authorList>
            <consortium name="The Broad Institute Genomics Platform"/>
            <consortium name="The Broad Institute Genome Sequencing Center for Infectious Disease"/>
            <person name="Wu L."/>
            <person name="Ma J."/>
        </authorList>
    </citation>
    <scope>NUCLEOTIDE SEQUENCE [LARGE SCALE GENOMIC DNA]</scope>
    <source>
        <strain evidence="3">KCTC 42281</strain>
    </source>
</reference>
<sequence length="152" mass="16283">MKSRLFYAMLLVAAPAGAAEPVNMLMMDGTCETLTLGAEDFSAQCQDQVMQMVYDTGRAGLYAFADGLIVTFSGAADEIVGEEIHQVLDQVLLGRGEADIRTEKVRGNCVFENPYQGVAARFTCSAAGKGEARYELVFVTDGKAPVDRLAGD</sequence>
<gene>
    <name evidence="2" type="ORF">ACFOOL_16300</name>
</gene>
<feature type="chain" id="PRO_5046517846" evidence="1">
    <location>
        <begin position="19"/>
        <end position="152"/>
    </location>
</feature>
<dbReference type="RefSeq" id="WP_380098435.1">
    <property type="nucleotide sequence ID" value="NZ_JBHRYD010000018.1"/>
</dbReference>
<feature type="signal peptide" evidence="1">
    <location>
        <begin position="1"/>
        <end position="18"/>
    </location>
</feature>
<dbReference type="EMBL" id="JBHRYD010000018">
    <property type="protein sequence ID" value="MFC3706310.1"/>
    <property type="molecule type" value="Genomic_DNA"/>
</dbReference>
<proteinExistence type="predicted"/>
<organism evidence="2 3">
    <name type="scientific">Devosia honganensis</name>
    <dbReference type="NCBI Taxonomy" id="1610527"/>
    <lineage>
        <taxon>Bacteria</taxon>
        <taxon>Pseudomonadati</taxon>
        <taxon>Pseudomonadota</taxon>
        <taxon>Alphaproteobacteria</taxon>
        <taxon>Hyphomicrobiales</taxon>
        <taxon>Devosiaceae</taxon>
        <taxon>Devosia</taxon>
    </lineage>
</organism>
<protein>
    <submittedName>
        <fullName evidence="2">Uncharacterized protein</fullName>
    </submittedName>
</protein>
<keyword evidence="1" id="KW-0732">Signal</keyword>
<evidence type="ECO:0000313" key="2">
    <source>
        <dbReference type="EMBL" id="MFC3706310.1"/>
    </source>
</evidence>
<name>A0ABV7X6F6_9HYPH</name>